<name>A0ABP1QGQ4_9HEXA</name>
<gene>
    <name evidence="2" type="ORF">ODALV1_LOCUS10872</name>
</gene>
<comment type="caution">
    <text evidence="2">The sequence shown here is derived from an EMBL/GenBank/DDBJ whole genome shotgun (WGS) entry which is preliminary data.</text>
</comment>
<evidence type="ECO:0000256" key="1">
    <source>
        <dbReference type="SAM" id="MobiDB-lite"/>
    </source>
</evidence>
<organism evidence="2 3">
    <name type="scientific">Orchesella dallaii</name>
    <dbReference type="NCBI Taxonomy" id="48710"/>
    <lineage>
        <taxon>Eukaryota</taxon>
        <taxon>Metazoa</taxon>
        <taxon>Ecdysozoa</taxon>
        <taxon>Arthropoda</taxon>
        <taxon>Hexapoda</taxon>
        <taxon>Collembola</taxon>
        <taxon>Entomobryomorpha</taxon>
        <taxon>Entomobryoidea</taxon>
        <taxon>Orchesellidae</taxon>
        <taxon>Orchesellinae</taxon>
        <taxon>Orchesella</taxon>
    </lineage>
</organism>
<accession>A0ABP1QGQ4</accession>
<dbReference type="EMBL" id="CAXLJM020000033">
    <property type="protein sequence ID" value="CAL8101538.1"/>
    <property type="molecule type" value="Genomic_DNA"/>
</dbReference>
<keyword evidence="3" id="KW-1185">Reference proteome</keyword>
<proteinExistence type="predicted"/>
<reference evidence="2 3" key="1">
    <citation type="submission" date="2024-08" db="EMBL/GenBank/DDBJ databases">
        <authorList>
            <person name="Cucini C."/>
            <person name="Frati F."/>
        </authorList>
    </citation>
    <scope>NUCLEOTIDE SEQUENCE [LARGE SCALE GENOMIC DNA]</scope>
</reference>
<feature type="compositionally biased region" description="Low complexity" evidence="1">
    <location>
        <begin position="109"/>
        <end position="131"/>
    </location>
</feature>
<evidence type="ECO:0000313" key="2">
    <source>
        <dbReference type="EMBL" id="CAL8101538.1"/>
    </source>
</evidence>
<feature type="region of interest" description="Disordered" evidence="1">
    <location>
        <begin position="105"/>
        <end position="140"/>
    </location>
</feature>
<protein>
    <submittedName>
        <fullName evidence="2">Uncharacterized protein</fullName>
    </submittedName>
</protein>
<dbReference type="Proteomes" id="UP001642540">
    <property type="component" value="Unassembled WGS sequence"/>
</dbReference>
<evidence type="ECO:0000313" key="3">
    <source>
        <dbReference type="Proteomes" id="UP001642540"/>
    </source>
</evidence>
<sequence length="309" mass="34316">MFVHGVISLTSAEVYRHHHRKTPHHKRHTSNNSKVKAKSTFVQGAQRDEMLDPVNTLNLEQAGNISVNGQPNLSENQVLPLNGEVIDSQALKLLLKKLLARLESHNNNTSSSGSTSQTFSSSTSQTQSQGTKGKGGQRRIRTLKRRHCNLHGLWLSTVAGAAVELIPIQRYGHIEIQTKIFELPDNPFPSVINNRWTGKGMISPESPTTITVIFQEHIDAEAENHAKERVRGDESSTFVQLPRTAVFVGQCLICKGNPMLQGSWIIFPVTQSCNAGIPLTPIAKEELGNAHLERLKEPNIPDSMYLLRY</sequence>